<dbReference type="CDD" id="cd00156">
    <property type="entry name" value="REC"/>
    <property type="match status" value="1"/>
</dbReference>
<evidence type="ECO:0000259" key="9">
    <source>
        <dbReference type="PROSITE" id="PS50110"/>
    </source>
</evidence>
<keyword evidence="3 6" id="KW-0597">Phosphoprotein</keyword>
<reference evidence="10" key="1">
    <citation type="submission" date="2021-02" db="EMBL/GenBank/DDBJ databases">
        <title>Skermanella TT6 skin isolate.</title>
        <authorList>
            <person name="Lee K."/>
            <person name="Ganzorig M."/>
        </authorList>
    </citation>
    <scope>NUCLEOTIDE SEQUENCE</scope>
    <source>
        <strain evidence="10">TT6</strain>
    </source>
</reference>
<dbReference type="InterPro" id="IPR035965">
    <property type="entry name" value="PAS-like_dom_sf"/>
</dbReference>
<feature type="modified residue" description="4-aspartylphosphate" evidence="6">
    <location>
        <position position="453"/>
    </location>
</feature>
<dbReference type="EC" id="2.7.13.3" evidence="2"/>
<dbReference type="InterPro" id="IPR013656">
    <property type="entry name" value="PAS_4"/>
</dbReference>
<dbReference type="Pfam" id="PF00072">
    <property type="entry name" value="Response_reg"/>
    <property type="match status" value="1"/>
</dbReference>
<evidence type="ECO:0000256" key="1">
    <source>
        <dbReference type="ARBA" id="ARBA00000085"/>
    </source>
</evidence>
<evidence type="ECO:0000256" key="5">
    <source>
        <dbReference type="ARBA" id="ARBA00022777"/>
    </source>
</evidence>
<dbReference type="InterPro" id="IPR011006">
    <property type="entry name" value="CheY-like_superfamily"/>
</dbReference>
<dbReference type="SMART" id="SM00388">
    <property type="entry name" value="HisKA"/>
    <property type="match status" value="1"/>
</dbReference>
<organism evidence="10 11">
    <name type="scientific">Skermanella cutis</name>
    <dbReference type="NCBI Taxonomy" id="2775420"/>
    <lineage>
        <taxon>Bacteria</taxon>
        <taxon>Pseudomonadati</taxon>
        <taxon>Pseudomonadota</taxon>
        <taxon>Alphaproteobacteria</taxon>
        <taxon>Rhodospirillales</taxon>
        <taxon>Azospirillaceae</taxon>
        <taxon>Skermanella</taxon>
    </lineage>
</organism>
<dbReference type="InterPro" id="IPR001789">
    <property type="entry name" value="Sig_transdc_resp-reg_receiver"/>
</dbReference>
<evidence type="ECO:0000256" key="6">
    <source>
        <dbReference type="PROSITE-ProRule" id="PRU00169"/>
    </source>
</evidence>
<gene>
    <name evidence="10" type="ORF">IGS68_09690</name>
</gene>
<dbReference type="InterPro" id="IPR036890">
    <property type="entry name" value="HATPase_C_sf"/>
</dbReference>
<dbReference type="SUPFAM" id="SSF52172">
    <property type="entry name" value="CheY-like"/>
    <property type="match status" value="1"/>
</dbReference>
<keyword evidence="5" id="KW-0418">Kinase</keyword>
<dbReference type="EMBL" id="CP067420">
    <property type="protein sequence ID" value="QQP91447.1"/>
    <property type="molecule type" value="Genomic_DNA"/>
</dbReference>
<evidence type="ECO:0000256" key="3">
    <source>
        <dbReference type="ARBA" id="ARBA00022553"/>
    </source>
</evidence>
<protein>
    <recommendedName>
        <fullName evidence="2">histidine kinase</fullName>
        <ecNumber evidence="2">2.7.13.3</ecNumber>
    </recommendedName>
</protein>
<dbReference type="InterPro" id="IPR003594">
    <property type="entry name" value="HATPase_dom"/>
</dbReference>
<keyword evidence="11" id="KW-1185">Reference proteome</keyword>
<feature type="region of interest" description="Disordered" evidence="7">
    <location>
        <begin position="525"/>
        <end position="574"/>
    </location>
</feature>
<dbReference type="PANTHER" id="PTHR43047:SF9">
    <property type="entry name" value="HISTIDINE KINASE"/>
    <property type="match status" value="1"/>
</dbReference>
<dbReference type="Pfam" id="PF08448">
    <property type="entry name" value="PAS_4"/>
    <property type="match status" value="1"/>
</dbReference>
<dbReference type="Pfam" id="PF00512">
    <property type="entry name" value="HisKA"/>
    <property type="match status" value="1"/>
</dbReference>
<dbReference type="PRINTS" id="PR00344">
    <property type="entry name" value="BCTRLSENSOR"/>
</dbReference>
<dbReference type="CDD" id="cd00082">
    <property type="entry name" value="HisKA"/>
    <property type="match status" value="1"/>
</dbReference>
<dbReference type="SUPFAM" id="SSF47384">
    <property type="entry name" value="Homodimeric domain of signal transducing histidine kinase"/>
    <property type="match status" value="1"/>
</dbReference>
<dbReference type="Gene3D" id="3.40.50.2300">
    <property type="match status" value="1"/>
</dbReference>
<dbReference type="InterPro" id="IPR005467">
    <property type="entry name" value="His_kinase_dom"/>
</dbReference>
<evidence type="ECO:0000259" key="8">
    <source>
        <dbReference type="PROSITE" id="PS50109"/>
    </source>
</evidence>
<proteinExistence type="predicted"/>
<comment type="catalytic activity">
    <reaction evidence="1">
        <text>ATP + protein L-histidine = ADP + protein N-phospho-L-histidine.</text>
        <dbReference type="EC" id="2.7.13.3"/>
    </reaction>
</comment>
<dbReference type="Pfam" id="PF02518">
    <property type="entry name" value="HATPase_c"/>
    <property type="match status" value="1"/>
</dbReference>
<sequence length="574" mass="62127">MPAETDDETGTGERAKEMDDVNLSHFLQAFFDQVPAILYIKDEAGRYVKINPHCERIFHVSDAEARGQTDDKFFPPEMCAQFQANDRIILETGEPQTFEETAVIGDDVHTYLARKFRVSDERNGKHYVCGISTDVTSLKNSENKLAAATAEAERASRAKSQFLAAISHDMRQPIQAASLFLGVLDGRIADPKAREVLERVRSSIDAVHGMLGDLLDLSRLDAELIEPTPRPVPIGEILSRLHAEFAPQAELKGITLRTVPCATNVATDPDLLIRILRNLLANAVAHTATGRILLGCRRSGGMVRVVVADTGAGIPEGQQHRIFEEFYQIGNPERDRSRGFGLGLAIVSRIASMLGHPVALRSTVGRGSVFSVTIPVAAPAPVPGPQLQARDDANGGALACRPVLLIEDDPAVMGALEMLLEEWGLPVVTAQTVEELADSLGRLETVPALIIADYRLPGGSTGADAVALARSRVSPDLPAIIMTGDTAPERLREARANGSHLLHKPVQADQLRHVVGAILGRQAAPEARLEAEGREQGFARLDDAGQDRGGNEHRRDAQAEPGHQHHAVAFRQSQ</sequence>
<feature type="compositionally biased region" description="Basic and acidic residues" evidence="7">
    <location>
        <begin position="527"/>
        <end position="558"/>
    </location>
</feature>
<feature type="domain" description="Response regulatory" evidence="9">
    <location>
        <begin position="402"/>
        <end position="519"/>
    </location>
</feature>
<feature type="domain" description="Histidine kinase" evidence="8">
    <location>
        <begin position="165"/>
        <end position="378"/>
    </location>
</feature>
<dbReference type="SMART" id="SM00387">
    <property type="entry name" value="HATPase_c"/>
    <property type="match status" value="1"/>
</dbReference>
<evidence type="ECO:0000256" key="2">
    <source>
        <dbReference type="ARBA" id="ARBA00012438"/>
    </source>
</evidence>
<dbReference type="SMART" id="SM00448">
    <property type="entry name" value="REC"/>
    <property type="match status" value="1"/>
</dbReference>
<dbReference type="PROSITE" id="PS50110">
    <property type="entry name" value="RESPONSE_REGULATORY"/>
    <property type="match status" value="1"/>
</dbReference>
<dbReference type="SMART" id="SM00091">
    <property type="entry name" value="PAS"/>
    <property type="match status" value="1"/>
</dbReference>
<dbReference type="Gene3D" id="3.30.565.10">
    <property type="entry name" value="Histidine kinase-like ATPase, C-terminal domain"/>
    <property type="match status" value="1"/>
</dbReference>
<dbReference type="PANTHER" id="PTHR43047">
    <property type="entry name" value="TWO-COMPONENT HISTIDINE PROTEIN KINASE"/>
    <property type="match status" value="1"/>
</dbReference>
<evidence type="ECO:0000313" key="10">
    <source>
        <dbReference type="EMBL" id="QQP91447.1"/>
    </source>
</evidence>
<dbReference type="Proteomes" id="UP000595197">
    <property type="component" value="Chromosome"/>
</dbReference>
<dbReference type="CDD" id="cd00130">
    <property type="entry name" value="PAS"/>
    <property type="match status" value="1"/>
</dbReference>
<evidence type="ECO:0000256" key="4">
    <source>
        <dbReference type="ARBA" id="ARBA00022679"/>
    </source>
</evidence>
<dbReference type="NCBIfam" id="TIGR00229">
    <property type="entry name" value="sensory_box"/>
    <property type="match status" value="1"/>
</dbReference>
<evidence type="ECO:0000256" key="7">
    <source>
        <dbReference type="SAM" id="MobiDB-lite"/>
    </source>
</evidence>
<dbReference type="Gene3D" id="1.10.287.130">
    <property type="match status" value="1"/>
</dbReference>
<keyword evidence="4" id="KW-0808">Transferase</keyword>
<dbReference type="Gene3D" id="3.30.450.20">
    <property type="entry name" value="PAS domain"/>
    <property type="match status" value="1"/>
</dbReference>
<dbReference type="SUPFAM" id="SSF55785">
    <property type="entry name" value="PYP-like sensor domain (PAS domain)"/>
    <property type="match status" value="1"/>
</dbReference>
<accession>A0ABX7BAM8</accession>
<dbReference type="InterPro" id="IPR000014">
    <property type="entry name" value="PAS"/>
</dbReference>
<dbReference type="InterPro" id="IPR036097">
    <property type="entry name" value="HisK_dim/P_sf"/>
</dbReference>
<dbReference type="InterPro" id="IPR003661">
    <property type="entry name" value="HisK_dim/P_dom"/>
</dbReference>
<dbReference type="PROSITE" id="PS50109">
    <property type="entry name" value="HIS_KIN"/>
    <property type="match status" value="1"/>
</dbReference>
<evidence type="ECO:0000313" key="11">
    <source>
        <dbReference type="Proteomes" id="UP000595197"/>
    </source>
</evidence>
<name>A0ABX7BAM8_9PROT</name>
<dbReference type="InterPro" id="IPR004358">
    <property type="entry name" value="Sig_transdc_His_kin-like_C"/>
</dbReference>
<dbReference type="SUPFAM" id="SSF55874">
    <property type="entry name" value="ATPase domain of HSP90 chaperone/DNA topoisomerase II/histidine kinase"/>
    <property type="match status" value="1"/>
</dbReference>